<evidence type="ECO:0008006" key="4">
    <source>
        <dbReference type="Google" id="ProtNLM"/>
    </source>
</evidence>
<sequence length="154" mass="16795">MKNLRFSLIFIGVFGLILLILKLFPPPGSNQPAFRIVRMQITSSAFENNDIIPVKYTCDGETVSPPLTFTDIPKTAVSLSLVVEDPDAPNGTFTHLNLSGIPADKTGFDEGELSDFIPPCPPSGTHRYRFILRALNDKGAQISQSILTGLYSAQ</sequence>
<dbReference type="PANTHER" id="PTHR30289">
    <property type="entry name" value="UNCHARACTERIZED PROTEIN YBCL-RELATED"/>
    <property type="match status" value="1"/>
</dbReference>
<dbReference type="AlphaFoldDB" id="A0A1F5Z0I7"/>
<gene>
    <name evidence="2" type="ORF">A2872_03180</name>
</gene>
<organism evidence="2 3">
    <name type="scientific">Candidatus Gottesmanbacteria bacterium RIFCSPHIGHO2_01_FULL_42_12</name>
    <dbReference type="NCBI Taxonomy" id="1798377"/>
    <lineage>
        <taxon>Bacteria</taxon>
        <taxon>Candidatus Gottesmaniibacteriota</taxon>
    </lineage>
</organism>
<protein>
    <recommendedName>
        <fullName evidence="4">Phosphatidylethanolamine-binding protein</fullName>
    </recommendedName>
</protein>
<dbReference type="PANTHER" id="PTHR30289:SF1">
    <property type="entry name" value="PEBP (PHOSPHATIDYLETHANOLAMINE-BINDING PROTEIN) FAMILY PROTEIN"/>
    <property type="match status" value="1"/>
</dbReference>
<keyword evidence="1" id="KW-0472">Membrane</keyword>
<comment type="caution">
    <text evidence="2">The sequence shown here is derived from an EMBL/GenBank/DDBJ whole genome shotgun (WGS) entry which is preliminary data.</text>
</comment>
<dbReference type="CDD" id="cd00865">
    <property type="entry name" value="PEBP_bact_arch"/>
    <property type="match status" value="1"/>
</dbReference>
<accession>A0A1F5Z0I7</accession>
<keyword evidence="1" id="KW-1133">Transmembrane helix</keyword>
<name>A0A1F5Z0I7_9BACT</name>
<reference evidence="2 3" key="1">
    <citation type="journal article" date="2016" name="Nat. Commun.">
        <title>Thousands of microbial genomes shed light on interconnected biogeochemical processes in an aquifer system.</title>
        <authorList>
            <person name="Anantharaman K."/>
            <person name="Brown C.T."/>
            <person name="Hug L.A."/>
            <person name="Sharon I."/>
            <person name="Castelle C.J."/>
            <person name="Probst A.J."/>
            <person name="Thomas B.C."/>
            <person name="Singh A."/>
            <person name="Wilkins M.J."/>
            <person name="Karaoz U."/>
            <person name="Brodie E.L."/>
            <person name="Williams K.H."/>
            <person name="Hubbard S.S."/>
            <person name="Banfield J.F."/>
        </authorList>
    </citation>
    <scope>NUCLEOTIDE SEQUENCE [LARGE SCALE GENOMIC DNA]</scope>
</reference>
<evidence type="ECO:0000256" key="1">
    <source>
        <dbReference type="SAM" id="Phobius"/>
    </source>
</evidence>
<dbReference type="InterPro" id="IPR008914">
    <property type="entry name" value="PEBP"/>
</dbReference>
<dbReference type="SUPFAM" id="SSF49777">
    <property type="entry name" value="PEBP-like"/>
    <property type="match status" value="1"/>
</dbReference>
<keyword evidence="1" id="KW-0812">Transmembrane</keyword>
<dbReference type="STRING" id="1798377.A2872_03180"/>
<dbReference type="Gene3D" id="3.90.280.10">
    <property type="entry name" value="PEBP-like"/>
    <property type="match status" value="1"/>
</dbReference>
<proteinExistence type="predicted"/>
<evidence type="ECO:0000313" key="2">
    <source>
        <dbReference type="EMBL" id="OGG05844.1"/>
    </source>
</evidence>
<dbReference type="Proteomes" id="UP000178681">
    <property type="component" value="Unassembled WGS sequence"/>
</dbReference>
<dbReference type="Pfam" id="PF01161">
    <property type="entry name" value="PBP"/>
    <property type="match status" value="1"/>
</dbReference>
<dbReference type="InterPro" id="IPR036610">
    <property type="entry name" value="PEBP-like_sf"/>
</dbReference>
<evidence type="ECO:0000313" key="3">
    <source>
        <dbReference type="Proteomes" id="UP000178681"/>
    </source>
</evidence>
<dbReference type="InterPro" id="IPR005247">
    <property type="entry name" value="YbhB_YbcL/LppC-like"/>
</dbReference>
<dbReference type="EMBL" id="MFJG01000027">
    <property type="protein sequence ID" value="OGG05844.1"/>
    <property type="molecule type" value="Genomic_DNA"/>
</dbReference>
<feature type="transmembrane region" description="Helical" evidence="1">
    <location>
        <begin position="6"/>
        <end position="25"/>
    </location>
</feature>